<gene>
    <name evidence="1" type="ORF">SADUNF_Sadunf03G0070700</name>
</gene>
<dbReference type="EMBL" id="JADGMS010000003">
    <property type="protein sequence ID" value="KAF9685592.1"/>
    <property type="molecule type" value="Genomic_DNA"/>
</dbReference>
<protein>
    <submittedName>
        <fullName evidence="1">Uncharacterized protein</fullName>
    </submittedName>
</protein>
<dbReference type="AlphaFoldDB" id="A0A835K7I0"/>
<organism evidence="1 2">
    <name type="scientific">Salix dunnii</name>
    <dbReference type="NCBI Taxonomy" id="1413687"/>
    <lineage>
        <taxon>Eukaryota</taxon>
        <taxon>Viridiplantae</taxon>
        <taxon>Streptophyta</taxon>
        <taxon>Embryophyta</taxon>
        <taxon>Tracheophyta</taxon>
        <taxon>Spermatophyta</taxon>
        <taxon>Magnoliopsida</taxon>
        <taxon>eudicotyledons</taxon>
        <taxon>Gunneridae</taxon>
        <taxon>Pentapetalae</taxon>
        <taxon>rosids</taxon>
        <taxon>fabids</taxon>
        <taxon>Malpighiales</taxon>
        <taxon>Salicaceae</taxon>
        <taxon>Saliceae</taxon>
        <taxon>Salix</taxon>
    </lineage>
</organism>
<evidence type="ECO:0000313" key="1">
    <source>
        <dbReference type="EMBL" id="KAF9685592.1"/>
    </source>
</evidence>
<proteinExistence type="predicted"/>
<accession>A0A835K7I0</accession>
<sequence length="66" mass="7606">MPDGNWGKKAVSNNIIDFVLLNDLMKRQYLDEITAPAMYHLLPENFGTRSIIITNLVWTECLHGWS</sequence>
<reference evidence="1 2" key="1">
    <citation type="submission" date="2020-10" db="EMBL/GenBank/DDBJ databases">
        <title>Plant Genome Project.</title>
        <authorList>
            <person name="Zhang R.-G."/>
        </authorList>
    </citation>
    <scope>NUCLEOTIDE SEQUENCE [LARGE SCALE GENOMIC DNA]</scope>
    <source>
        <strain evidence="1">FAFU-HL-1</strain>
        <tissue evidence="1">Leaf</tissue>
    </source>
</reference>
<name>A0A835K7I0_9ROSI</name>
<keyword evidence="2" id="KW-1185">Reference proteome</keyword>
<comment type="caution">
    <text evidence="1">The sequence shown here is derived from an EMBL/GenBank/DDBJ whole genome shotgun (WGS) entry which is preliminary data.</text>
</comment>
<evidence type="ECO:0000313" key="2">
    <source>
        <dbReference type="Proteomes" id="UP000657918"/>
    </source>
</evidence>
<dbReference type="Proteomes" id="UP000657918">
    <property type="component" value="Unassembled WGS sequence"/>
</dbReference>